<feature type="region of interest" description="Disordered" evidence="8">
    <location>
        <begin position="96"/>
        <end position="179"/>
    </location>
</feature>
<keyword evidence="10" id="KW-1185">Reference proteome</keyword>
<feature type="compositionally biased region" description="Low complexity" evidence="8">
    <location>
        <begin position="294"/>
        <end position="308"/>
    </location>
</feature>
<dbReference type="PANTHER" id="PTHR22934">
    <property type="entry name" value="PROTEIN ESC1/WETA-RELATED"/>
    <property type="match status" value="1"/>
</dbReference>
<dbReference type="GeneID" id="63748207"/>
<evidence type="ECO:0000256" key="1">
    <source>
        <dbReference type="ARBA" id="ARBA00008881"/>
    </source>
</evidence>
<feature type="region of interest" description="Disordered" evidence="8">
    <location>
        <begin position="380"/>
        <end position="495"/>
    </location>
</feature>
<evidence type="ECO:0000256" key="2">
    <source>
        <dbReference type="ARBA" id="ARBA00015342"/>
    </source>
</evidence>
<feature type="compositionally biased region" description="Polar residues" evidence="8">
    <location>
        <begin position="215"/>
        <end position="233"/>
    </location>
</feature>
<evidence type="ECO:0000256" key="5">
    <source>
        <dbReference type="ARBA" id="ARBA00023159"/>
    </source>
</evidence>
<comment type="similarity">
    <text evidence="1">Belongs to the wetA family.</text>
</comment>
<dbReference type="GO" id="GO:0048315">
    <property type="term" value="P:conidium formation"/>
    <property type="evidence" value="ECO:0007669"/>
    <property type="project" value="UniProtKB-KW"/>
</dbReference>
<dbReference type="GO" id="GO:0030435">
    <property type="term" value="P:sporulation resulting in formation of a cellular spore"/>
    <property type="evidence" value="ECO:0007669"/>
    <property type="project" value="UniProtKB-KW"/>
</dbReference>
<dbReference type="EMBL" id="KV878209">
    <property type="protein sequence ID" value="OJJ40412.1"/>
    <property type="molecule type" value="Genomic_DNA"/>
</dbReference>
<name>A0A1L9RZQ8_ASPWE</name>
<dbReference type="VEuPathDB" id="FungiDB:ASPWEDRAFT_22594"/>
<dbReference type="AlphaFoldDB" id="A0A1L9RZQ8"/>
<organism evidence="9 10">
    <name type="scientific">Aspergillus wentii DTO 134E9</name>
    <dbReference type="NCBI Taxonomy" id="1073089"/>
    <lineage>
        <taxon>Eukaryota</taxon>
        <taxon>Fungi</taxon>
        <taxon>Dikarya</taxon>
        <taxon>Ascomycota</taxon>
        <taxon>Pezizomycotina</taxon>
        <taxon>Eurotiomycetes</taxon>
        <taxon>Eurotiomycetidae</taxon>
        <taxon>Eurotiales</taxon>
        <taxon>Aspergillaceae</taxon>
        <taxon>Aspergillus</taxon>
        <taxon>Aspergillus subgen. Cremei</taxon>
    </lineage>
</organism>
<feature type="compositionally biased region" description="Low complexity" evidence="8">
    <location>
        <begin position="486"/>
        <end position="495"/>
    </location>
</feature>
<dbReference type="STRING" id="1073089.A0A1L9RZQ8"/>
<reference evidence="10" key="1">
    <citation type="journal article" date="2017" name="Genome Biol.">
        <title>Comparative genomics reveals high biological diversity and specific adaptations in the industrially and medically important fungal genus Aspergillus.</title>
        <authorList>
            <person name="de Vries R.P."/>
            <person name="Riley R."/>
            <person name="Wiebenga A."/>
            <person name="Aguilar-Osorio G."/>
            <person name="Amillis S."/>
            <person name="Uchima C.A."/>
            <person name="Anderluh G."/>
            <person name="Asadollahi M."/>
            <person name="Askin M."/>
            <person name="Barry K."/>
            <person name="Battaglia E."/>
            <person name="Bayram O."/>
            <person name="Benocci T."/>
            <person name="Braus-Stromeyer S.A."/>
            <person name="Caldana C."/>
            <person name="Canovas D."/>
            <person name="Cerqueira G.C."/>
            <person name="Chen F."/>
            <person name="Chen W."/>
            <person name="Choi C."/>
            <person name="Clum A."/>
            <person name="Dos Santos R.A."/>
            <person name="Damasio A.R."/>
            <person name="Diallinas G."/>
            <person name="Emri T."/>
            <person name="Fekete E."/>
            <person name="Flipphi M."/>
            <person name="Freyberg S."/>
            <person name="Gallo A."/>
            <person name="Gournas C."/>
            <person name="Habgood R."/>
            <person name="Hainaut M."/>
            <person name="Harispe M.L."/>
            <person name="Henrissat B."/>
            <person name="Hilden K.S."/>
            <person name="Hope R."/>
            <person name="Hossain A."/>
            <person name="Karabika E."/>
            <person name="Karaffa L."/>
            <person name="Karanyi Z."/>
            <person name="Krasevec N."/>
            <person name="Kuo A."/>
            <person name="Kusch H."/>
            <person name="LaButti K."/>
            <person name="Lagendijk E.L."/>
            <person name="Lapidus A."/>
            <person name="Levasseur A."/>
            <person name="Lindquist E."/>
            <person name="Lipzen A."/>
            <person name="Logrieco A.F."/>
            <person name="MacCabe A."/>
            <person name="Maekelae M.R."/>
            <person name="Malavazi I."/>
            <person name="Melin P."/>
            <person name="Meyer V."/>
            <person name="Mielnichuk N."/>
            <person name="Miskei M."/>
            <person name="Molnar A.P."/>
            <person name="Mule G."/>
            <person name="Ngan C.Y."/>
            <person name="Orejas M."/>
            <person name="Orosz E."/>
            <person name="Ouedraogo J.P."/>
            <person name="Overkamp K.M."/>
            <person name="Park H.-S."/>
            <person name="Perrone G."/>
            <person name="Piumi F."/>
            <person name="Punt P.J."/>
            <person name="Ram A.F."/>
            <person name="Ramon A."/>
            <person name="Rauscher S."/>
            <person name="Record E."/>
            <person name="Riano-Pachon D.M."/>
            <person name="Robert V."/>
            <person name="Roehrig J."/>
            <person name="Ruller R."/>
            <person name="Salamov A."/>
            <person name="Salih N.S."/>
            <person name="Samson R.A."/>
            <person name="Sandor E."/>
            <person name="Sanguinetti M."/>
            <person name="Schuetze T."/>
            <person name="Sepcic K."/>
            <person name="Shelest E."/>
            <person name="Sherlock G."/>
            <person name="Sophianopoulou V."/>
            <person name="Squina F.M."/>
            <person name="Sun H."/>
            <person name="Susca A."/>
            <person name="Todd R.B."/>
            <person name="Tsang A."/>
            <person name="Unkles S.E."/>
            <person name="van de Wiele N."/>
            <person name="van Rossen-Uffink D."/>
            <person name="Oliveira J.V."/>
            <person name="Vesth T.C."/>
            <person name="Visser J."/>
            <person name="Yu J.-H."/>
            <person name="Zhou M."/>
            <person name="Andersen M.R."/>
            <person name="Archer D.B."/>
            <person name="Baker S.E."/>
            <person name="Benoit I."/>
            <person name="Brakhage A.A."/>
            <person name="Braus G.H."/>
            <person name="Fischer R."/>
            <person name="Frisvad J.C."/>
            <person name="Goldman G.H."/>
            <person name="Houbraken J."/>
            <person name="Oakley B."/>
            <person name="Pocsi I."/>
            <person name="Scazzocchio C."/>
            <person name="Seiboth B."/>
            <person name="vanKuyk P.A."/>
            <person name="Wortman J."/>
            <person name="Dyer P.S."/>
            <person name="Grigoriev I.V."/>
        </authorList>
    </citation>
    <scope>NUCLEOTIDE SEQUENCE [LARGE SCALE GENOMIC DNA]</scope>
    <source>
        <strain evidence="10">DTO 134E9</strain>
    </source>
</reference>
<accession>A0A1L9RZQ8</accession>
<dbReference type="Proteomes" id="UP000184383">
    <property type="component" value="Unassembled WGS sequence"/>
</dbReference>
<evidence type="ECO:0000313" key="10">
    <source>
        <dbReference type="Proteomes" id="UP000184383"/>
    </source>
</evidence>
<evidence type="ECO:0000256" key="8">
    <source>
        <dbReference type="SAM" id="MobiDB-lite"/>
    </source>
</evidence>
<evidence type="ECO:0000256" key="3">
    <source>
        <dbReference type="ARBA" id="ARBA00022969"/>
    </source>
</evidence>
<feature type="region of interest" description="Disordered" evidence="8">
    <location>
        <begin position="280"/>
        <end position="310"/>
    </location>
</feature>
<proteinExistence type="inferred from homology"/>
<keyword evidence="6" id="KW-0804">Transcription</keyword>
<evidence type="ECO:0000313" key="9">
    <source>
        <dbReference type="EMBL" id="OJJ40412.1"/>
    </source>
</evidence>
<feature type="region of interest" description="Disordered" evidence="8">
    <location>
        <begin position="200"/>
        <end position="246"/>
    </location>
</feature>
<feature type="region of interest" description="Disordered" evidence="8">
    <location>
        <begin position="341"/>
        <end position="361"/>
    </location>
</feature>
<keyword evidence="5" id="KW-0010">Activator</keyword>
<dbReference type="PANTHER" id="PTHR22934:SF25">
    <property type="entry name" value="DEVELOPMENTAL REGULATORY PROTEIN WETA"/>
    <property type="match status" value="1"/>
</dbReference>
<gene>
    <name evidence="9" type="ORF">ASPWEDRAFT_22594</name>
</gene>
<evidence type="ECO:0000256" key="4">
    <source>
        <dbReference type="ARBA" id="ARBA00023015"/>
    </source>
</evidence>
<dbReference type="RefSeq" id="XP_040694088.1">
    <property type="nucleotide sequence ID" value="XM_040832359.1"/>
</dbReference>
<sequence length="561" mass="61297">MLAQPFDHSFNDLFNQYVNMESSNVDANKDVSFSGDFDQIFPLDSLSSECGDLSPTVSTAKHPPQSSPQPWGKDLWALQEDASSSAEQQDFSFHDTVHPSAITDPSPALETPASHPAQVAPVQRPSKSPSTPPATPSRKATRNPLVTPKSIRRRDPNERRGLLRKQSYSPSLMRSSQLQKSRMAYPEAWAQRFQDFGLRGSDDHLPLSPPPSDFVQRQNFQPDNYPQQQQNRSDGLPPADSTEMPHQYDTTIFNQSPAISMPSPSAGALARQQQRYLSNSALTTSSPPSDDIFSPHSSAPQSMSSWHSDSFSTPALFTPDLNSQDAQAWWSPMASRVAQRPSYQPMVASPAPQRPIQNTNQQNDMMQGGLMIQFDPSFDMSATSTESSFPSTTMPSAPTNQESHSYQVPPTAPKFIESSFTTAPQVQNPQRSPSLSPRTGVSPKNGSTTRNNINMKAQQRRTHNPKLSSHTMSAPKPVKATGGSSGSPRGSNKSSVTVSFVNFTANDSRKILGGVAPSGSSKTKARREQEARDRRRKLSEAALDAVRRSGGDVEALEAVLC</sequence>
<feature type="region of interest" description="Disordered" evidence="8">
    <location>
        <begin position="52"/>
        <end position="74"/>
    </location>
</feature>
<feature type="compositionally biased region" description="Polar residues" evidence="8">
    <location>
        <begin position="380"/>
        <end position="408"/>
    </location>
</feature>
<protein>
    <recommendedName>
        <fullName evidence="2">Developmental regulatory protein wetA</fullName>
    </recommendedName>
</protein>
<keyword evidence="7" id="KW-0183">Conidiation</keyword>
<dbReference type="OrthoDB" id="2575228at2759"/>
<feature type="compositionally biased region" description="Polar residues" evidence="8">
    <location>
        <begin position="418"/>
        <end position="457"/>
    </location>
</feature>
<feature type="compositionally biased region" description="Polar residues" evidence="8">
    <location>
        <begin position="166"/>
        <end position="179"/>
    </location>
</feature>
<dbReference type="InterPro" id="IPR040112">
    <property type="entry name" value="WetA"/>
</dbReference>
<feature type="region of interest" description="Disordered" evidence="8">
    <location>
        <begin position="510"/>
        <end position="537"/>
    </location>
</feature>
<keyword evidence="4" id="KW-0805">Transcription regulation</keyword>
<keyword evidence="3" id="KW-0749">Sporulation</keyword>
<evidence type="ECO:0000256" key="6">
    <source>
        <dbReference type="ARBA" id="ARBA00023163"/>
    </source>
</evidence>
<evidence type="ECO:0000256" key="7">
    <source>
        <dbReference type="ARBA" id="ARBA00023321"/>
    </source>
</evidence>